<organism evidence="4 5">
    <name type="scientific">Stachybotrys chartarum (strain CBS 109288 / IBT 7711)</name>
    <name type="common">Toxic black mold</name>
    <name type="synonym">Stilbospora chartarum</name>
    <dbReference type="NCBI Taxonomy" id="1280523"/>
    <lineage>
        <taxon>Eukaryota</taxon>
        <taxon>Fungi</taxon>
        <taxon>Dikarya</taxon>
        <taxon>Ascomycota</taxon>
        <taxon>Pezizomycotina</taxon>
        <taxon>Sordariomycetes</taxon>
        <taxon>Hypocreomycetidae</taxon>
        <taxon>Hypocreales</taxon>
        <taxon>Stachybotryaceae</taxon>
        <taxon>Stachybotrys</taxon>
    </lineage>
</organism>
<feature type="region of interest" description="Disordered" evidence="2">
    <location>
        <begin position="196"/>
        <end position="223"/>
    </location>
</feature>
<evidence type="ECO:0000313" key="5">
    <source>
        <dbReference type="Proteomes" id="UP000028045"/>
    </source>
</evidence>
<dbReference type="AlphaFoldDB" id="A0A084AJ69"/>
<dbReference type="GO" id="GO:0008270">
    <property type="term" value="F:zinc ion binding"/>
    <property type="evidence" value="ECO:0007669"/>
    <property type="project" value="InterPro"/>
</dbReference>
<evidence type="ECO:0000256" key="1">
    <source>
        <dbReference type="ARBA" id="ARBA00023242"/>
    </source>
</evidence>
<gene>
    <name evidence="4" type="ORF">S7711_01859</name>
</gene>
<protein>
    <recommendedName>
        <fullName evidence="6">Transcription factor domain-containing protein</fullName>
    </recommendedName>
</protein>
<reference evidence="4 5" key="1">
    <citation type="journal article" date="2014" name="BMC Genomics">
        <title>Comparative genome sequencing reveals chemotype-specific gene clusters in the toxigenic black mold Stachybotrys.</title>
        <authorList>
            <person name="Semeiks J."/>
            <person name="Borek D."/>
            <person name="Otwinowski Z."/>
            <person name="Grishin N.V."/>
        </authorList>
    </citation>
    <scope>NUCLEOTIDE SEQUENCE [LARGE SCALE GENOMIC DNA]</scope>
    <source>
        <strain evidence="5">CBS 109288 / IBT 7711</strain>
    </source>
</reference>
<feature type="region of interest" description="Disordered" evidence="2">
    <location>
        <begin position="114"/>
        <end position="147"/>
    </location>
</feature>
<keyword evidence="3" id="KW-1133">Transmembrane helix</keyword>
<keyword evidence="3" id="KW-0472">Membrane</keyword>
<accession>A0A084AJ69</accession>
<name>A0A084AJ69_STACB</name>
<sequence>MAAYSQSTSSVPQGFSIYQAAPGAQLEFFPPIGTQQLDDLIHAYLPGSASIQEKRASVTIDFLTHIQVTGNAFKFYTVSPVVESPALTDSLSFSSHSGSPVASSWDFSQLSAYPSVPSPSSHGRESRKASVAPAGSRQQNADFSHLPGMRIMTRDGLDVTESASRGVKTKEQRDHAHLMRVIKACDSCRRKKTRCEPSHKKRGATVQTPAQTPAKTIKKVKPAPQPRISVPLSIFNDDLSVPATQLDLAQPYLFTDGFEDLAMPELSEKAWEELFAQPQLIAPDYDFSLSEDYYSPQTSMYSATSSSASPGAFASSSREMSRSASAALPTTSALQSTSPQLPFLDEVASSSANNYVDFNLYSPASSFSEDERMVSVRSSSSSNNGARQVESPWSALSPGHDVALAEEYAGFESSARGTASASSASSVDGVAHESESSVLLRNTRSGLDRWGAGTQASPGSLEIDGLGATNAALIRANESVATIPFYHHQSSDRVCRFYLSFIQQMLTSWKVIPMPTPEEGSSTTLTESSVQSVCSSAILLLLRKLTSWKVIRSSSITTTSDLIIAHVASLHNNASSRPIISINEGVCSLDSPLPEHRLTRLKTLFSTIAPGLDTPAKLRTASAPLSSRILSGSASEFAENVCFTQPTSSLWQLTCGKELLRPIIASETVTSRVQQQLQLCTSSLSTSAEENAMPDLGAPTTVASGALGPNNELFVSLKVAIMILGAAHMGSARMAVILLALVVMGTSLGFIPMNFVLARNCSPPSSKLISAPPFNSGTRPSSHSAACCGTWSTEPLQRTLQMARELDIYGRSVGRFLVC</sequence>
<keyword evidence="5" id="KW-1185">Reference proteome</keyword>
<keyword evidence="1" id="KW-0539">Nucleus</keyword>
<feature type="compositionally biased region" description="Polar residues" evidence="2">
    <location>
        <begin position="205"/>
        <end position="214"/>
    </location>
</feature>
<feature type="transmembrane region" description="Helical" evidence="3">
    <location>
        <begin position="736"/>
        <end position="757"/>
    </location>
</feature>
<dbReference type="CDD" id="cd00067">
    <property type="entry name" value="GAL4"/>
    <property type="match status" value="1"/>
</dbReference>
<evidence type="ECO:0000256" key="2">
    <source>
        <dbReference type="SAM" id="MobiDB-lite"/>
    </source>
</evidence>
<dbReference type="Proteomes" id="UP000028045">
    <property type="component" value="Unassembled WGS sequence"/>
</dbReference>
<feature type="region of interest" description="Disordered" evidence="2">
    <location>
        <begin position="376"/>
        <end position="396"/>
    </location>
</feature>
<proteinExistence type="predicted"/>
<keyword evidence="3" id="KW-0812">Transmembrane</keyword>
<dbReference type="InterPro" id="IPR001138">
    <property type="entry name" value="Zn2Cys6_DnaBD"/>
</dbReference>
<dbReference type="EMBL" id="KL648706">
    <property type="protein sequence ID" value="KEY65348.1"/>
    <property type="molecule type" value="Genomic_DNA"/>
</dbReference>
<evidence type="ECO:0000256" key="3">
    <source>
        <dbReference type="SAM" id="Phobius"/>
    </source>
</evidence>
<evidence type="ECO:0008006" key="6">
    <source>
        <dbReference type="Google" id="ProtNLM"/>
    </source>
</evidence>
<dbReference type="GO" id="GO:0000981">
    <property type="term" value="F:DNA-binding transcription factor activity, RNA polymerase II-specific"/>
    <property type="evidence" value="ECO:0007669"/>
    <property type="project" value="InterPro"/>
</dbReference>
<dbReference type="HOGENOM" id="CLU_345184_0_0_1"/>
<evidence type="ECO:0000313" key="4">
    <source>
        <dbReference type="EMBL" id="KEY65348.1"/>
    </source>
</evidence>
<dbReference type="OrthoDB" id="4850804at2759"/>